<accession>A0A8K0G9B1</accession>
<reference evidence="1" key="1">
    <citation type="submission" date="2019-08" db="EMBL/GenBank/DDBJ databases">
        <title>The genome of the North American firefly Photinus pyralis.</title>
        <authorList>
            <consortium name="Photinus pyralis genome working group"/>
            <person name="Fallon T.R."/>
            <person name="Sander Lower S.E."/>
            <person name="Weng J.-K."/>
        </authorList>
    </citation>
    <scope>NUCLEOTIDE SEQUENCE</scope>
    <source>
        <strain evidence="1">TRF0915ILg1</strain>
        <tissue evidence="1">Whole body</tissue>
    </source>
</reference>
<protein>
    <submittedName>
        <fullName evidence="1">Uncharacterized protein</fullName>
    </submittedName>
</protein>
<sequence length="51" mass="5940">STEKLFIEDDETYQIEKSDIVLMLPAPQKCGFSDRQKKCYILALTLLHHTK</sequence>
<proteinExistence type="predicted"/>
<dbReference type="EMBL" id="VTPC01058226">
    <property type="protein sequence ID" value="KAF2890113.1"/>
    <property type="molecule type" value="Genomic_DNA"/>
</dbReference>
<dbReference type="AlphaFoldDB" id="A0A8K0G9B1"/>
<evidence type="ECO:0000313" key="2">
    <source>
        <dbReference type="Proteomes" id="UP000801492"/>
    </source>
</evidence>
<name>A0A8K0G9B1_IGNLU</name>
<comment type="caution">
    <text evidence="1">The sequence shown here is derived from an EMBL/GenBank/DDBJ whole genome shotgun (WGS) entry which is preliminary data.</text>
</comment>
<dbReference type="Proteomes" id="UP000801492">
    <property type="component" value="Unassembled WGS sequence"/>
</dbReference>
<feature type="non-terminal residue" evidence="1">
    <location>
        <position position="1"/>
    </location>
</feature>
<organism evidence="1 2">
    <name type="scientific">Ignelater luminosus</name>
    <name type="common">Cucubano</name>
    <name type="synonym">Pyrophorus luminosus</name>
    <dbReference type="NCBI Taxonomy" id="2038154"/>
    <lineage>
        <taxon>Eukaryota</taxon>
        <taxon>Metazoa</taxon>
        <taxon>Ecdysozoa</taxon>
        <taxon>Arthropoda</taxon>
        <taxon>Hexapoda</taxon>
        <taxon>Insecta</taxon>
        <taxon>Pterygota</taxon>
        <taxon>Neoptera</taxon>
        <taxon>Endopterygota</taxon>
        <taxon>Coleoptera</taxon>
        <taxon>Polyphaga</taxon>
        <taxon>Elateriformia</taxon>
        <taxon>Elateroidea</taxon>
        <taxon>Elateridae</taxon>
        <taxon>Agrypninae</taxon>
        <taxon>Pyrophorini</taxon>
        <taxon>Ignelater</taxon>
    </lineage>
</organism>
<evidence type="ECO:0000313" key="1">
    <source>
        <dbReference type="EMBL" id="KAF2890113.1"/>
    </source>
</evidence>
<gene>
    <name evidence="1" type="ORF">ILUMI_16060</name>
</gene>
<keyword evidence="2" id="KW-1185">Reference proteome</keyword>